<reference evidence="2 3" key="1">
    <citation type="submission" date="2019-05" db="EMBL/GenBank/DDBJ databases">
        <title>Another draft genome of Portunus trituberculatus and its Hox gene families provides insights of decapod evolution.</title>
        <authorList>
            <person name="Jeong J.-H."/>
            <person name="Song I."/>
            <person name="Kim S."/>
            <person name="Choi T."/>
            <person name="Kim D."/>
            <person name="Ryu S."/>
            <person name="Kim W."/>
        </authorList>
    </citation>
    <scope>NUCLEOTIDE SEQUENCE [LARGE SCALE GENOMIC DNA]</scope>
    <source>
        <tissue evidence="2">Muscle</tissue>
    </source>
</reference>
<proteinExistence type="predicted"/>
<dbReference type="Proteomes" id="UP000324222">
    <property type="component" value="Unassembled WGS sequence"/>
</dbReference>
<dbReference type="AlphaFoldDB" id="A0A5B7GTY2"/>
<feature type="region of interest" description="Disordered" evidence="1">
    <location>
        <begin position="78"/>
        <end position="102"/>
    </location>
</feature>
<organism evidence="2 3">
    <name type="scientific">Portunus trituberculatus</name>
    <name type="common">Swimming crab</name>
    <name type="synonym">Neptunus trituberculatus</name>
    <dbReference type="NCBI Taxonomy" id="210409"/>
    <lineage>
        <taxon>Eukaryota</taxon>
        <taxon>Metazoa</taxon>
        <taxon>Ecdysozoa</taxon>
        <taxon>Arthropoda</taxon>
        <taxon>Crustacea</taxon>
        <taxon>Multicrustacea</taxon>
        <taxon>Malacostraca</taxon>
        <taxon>Eumalacostraca</taxon>
        <taxon>Eucarida</taxon>
        <taxon>Decapoda</taxon>
        <taxon>Pleocyemata</taxon>
        <taxon>Brachyura</taxon>
        <taxon>Eubrachyura</taxon>
        <taxon>Portunoidea</taxon>
        <taxon>Portunidae</taxon>
        <taxon>Portuninae</taxon>
        <taxon>Portunus</taxon>
    </lineage>
</organism>
<evidence type="ECO:0000313" key="3">
    <source>
        <dbReference type="Proteomes" id="UP000324222"/>
    </source>
</evidence>
<keyword evidence="3" id="KW-1185">Reference proteome</keyword>
<name>A0A5B7GTY2_PORTR</name>
<protein>
    <submittedName>
        <fullName evidence="2">Uncharacterized protein</fullName>
    </submittedName>
</protein>
<sequence length="102" mass="10833">MVRISTSGGTCGNFSRHLDLTSSVTAAAVAAISASNDDNKRAVKDEYLICAEYQSTDACLIDLVRVACRGEMGHVKRRGVTSSLTPPSTLTLPHSPSLDIPR</sequence>
<dbReference type="EMBL" id="VSRR010018174">
    <property type="protein sequence ID" value="MPC61056.1"/>
    <property type="molecule type" value="Genomic_DNA"/>
</dbReference>
<gene>
    <name evidence="2" type="ORF">E2C01_055119</name>
</gene>
<comment type="caution">
    <text evidence="2">The sequence shown here is derived from an EMBL/GenBank/DDBJ whole genome shotgun (WGS) entry which is preliminary data.</text>
</comment>
<evidence type="ECO:0000313" key="2">
    <source>
        <dbReference type="EMBL" id="MPC61056.1"/>
    </source>
</evidence>
<feature type="compositionally biased region" description="Low complexity" evidence="1">
    <location>
        <begin position="81"/>
        <end position="102"/>
    </location>
</feature>
<accession>A0A5B7GTY2</accession>
<evidence type="ECO:0000256" key="1">
    <source>
        <dbReference type="SAM" id="MobiDB-lite"/>
    </source>
</evidence>